<dbReference type="RefSeq" id="WP_133122537.1">
    <property type="nucleotide sequence ID" value="NZ_PGTY01000001.1"/>
</dbReference>
<dbReference type="Proteomes" id="UP000228531">
    <property type="component" value="Unassembled WGS sequence"/>
</dbReference>
<feature type="transmembrane region" description="Helical" evidence="1">
    <location>
        <begin position="102"/>
        <end position="124"/>
    </location>
</feature>
<keyword evidence="1" id="KW-1133">Transmembrane helix</keyword>
<gene>
    <name evidence="2" type="ORF">BC777_2007</name>
</gene>
<dbReference type="PANTHER" id="PTHR31303:SF1">
    <property type="entry name" value="CTP-DEPENDENT DIACYLGLYCEROL KINASE 1"/>
    <property type="match status" value="1"/>
</dbReference>
<dbReference type="EMBL" id="PGTY01000001">
    <property type="protein sequence ID" value="PJI93137.1"/>
    <property type="molecule type" value="Genomic_DNA"/>
</dbReference>
<feature type="transmembrane region" description="Helical" evidence="1">
    <location>
        <begin position="356"/>
        <end position="378"/>
    </location>
</feature>
<feature type="transmembrane region" description="Helical" evidence="1">
    <location>
        <begin position="63"/>
        <end position="81"/>
    </location>
</feature>
<dbReference type="InterPro" id="IPR037997">
    <property type="entry name" value="Dgk1-like"/>
</dbReference>
<feature type="transmembrane region" description="Helical" evidence="1">
    <location>
        <begin position="161"/>
        <end position="178"/>
    </location>
</feature>
<feature type="transmembrane region" description="Helical" evidence="1">
    <location>
        <begin position="330"/>
        <end position="349"/>
    </location>
</feature>
<accession>A0A2M8WQE1</accession>
<dbReference type="AlphaFoldDB" id="A0A2M8WQE1"/>
<dbReference type="OrthoDB" id="8149352at2"/>
<keyword evidence="3" id="KW-1185">Reference proteome</keyword>
<proteinExistence type="predicted"/>
<feature type="transmembrane region" description="Helical" evidence="1">
    <location>
        <begin position="40"/>
        <end position="57"/>
    </location>
</feature>
<evidence type="ECO:0000313" key="2">
    <source>
        <dbReference type="EMBL" id="PJI93137.1"/>
    </source>
</evidence>
<keyword evidence="2" id="KW-0418">Kinase</keyword>
<feature type="transmembrane region" description="Helical" evidence="1">
    <location>
        <begin position="232"/>
        <end position="250"/>
    </location>
</feature>
<reference evidence="2 3" key="1">
    <citation type="submission" date="2017-11" db="EMBL/GenBank/DDBJ databases">
        <title>Genomic Encyclopedia of Archaeal and Bacterial Type Strains, Phase II (KMG-II): From Individual Species to Whole Genera.</title>
        <authorList>
            <person name="Goeker M."/>
        </authorList>
    </citation>
    <scope>NUCLEOTIDE SEQUENCE [LARGE SCALE GENOMIC DNA]</scope>
    <source>
        <strain evidence="2 3">DSM 29128</strain>
    </source>
</reference>
<sequence>MSAPVQIAIAFVSVAVLLGLMAVVKRLAAARDISAEVQRKLVHIGTGLYALSLPWLFTDDWPVYMLVGLTLIVMAILRLPAFAKGGIGETLHGVERQSYGDLLLALAVGTVFLLSDGQAILYILPIATLTLADAAAALTGSRYGRKFFTIEDGQKSIEGSTAFFMITLVIAMVCLLLLSDVSRPNVILLAVMVAAFGTLVEADSWRGFDNFFLPTGLLIFLATHLDSSWQELFLFMGIFMVALVLFLRVAPQFGITTHAARVYVIATFLLISVTAFQNTVLPLLVFVMHAIAHRLNPCKGDYPALDIVAVVALSSFGWLIVGSVVGANALMYYGLMSVGLCVGLIAAGLGRSAIWVRAGAALVVGTGLFGLYSVLMLYNPAFVRWPGDMTAVGALVIVLMVIAVSLQPVLFDTHRAAKLTGLALLVPGLGYGMKVIGA</sequence>
<feature type="transmembrane region" description="Helical" evidence="1">
    <location>
        <begin position="304"/>
        <end position="324"/>
    </location>
</feature>
<name>A0A2M8WQE1_9RHOB</name>
<organism evidence="2 3">
    <name type="scientific">Yoonia maricola</name>
    <dbReference type="NCBI Taxonomy" id="420999"/>
    <lineage>
        <taxon>Bacteria</taxon>
        <taxon>Pseudomonadati</taxon>
        <taxon>Pseudomonadota</taxon>
        <taxon>Alphaproteobacteria</taxon>
        <taxon>Rhodobacterales</taxon>
        <taxon>Paracoccaceae</taxon>
        <taxon>Yoonia</taxon>
    </lineage>
</organism>
<feature type="transmembrane region" description="Helical" evidence="1">
    <location>
        <begin position="185"/>
        <end position="202"/>
    </location>
</feature>
<dbReference type="GO" id="GO:0004143">
    <property type="term" value="F:ATP-dependent diacylglycerol kinase activity"/>
    <property type="evidence" value="ECO:0007669"/>
    <property type="project" value="InterPro"/>
</dbReference>
<keyword evidence="1" id="KW-0812">Transmembrane</keyword>
<keyword evidence="2" id="KW-0808">Transferase</keyword>
<feature type="transmembrane region" description="Helical" evidence="1">
    <location>
        <begin position="390"/>
        <end position="411"/>
    </location>
</feature>
<feature type="transmembrane region" description="Helical" evidence="1">
    <location>
        <begin position="262"/>
        <end position="292"/>
    </location>
</feature>
<comment type="caution">
    <text evidence="2">The sequence shown here is derived from an EMBL/GenBank/DDBJ whole genome shotgun (WGS) entry which is preliminary data.</text>
</comment>
<evidence type="ECO:0000256" key="1">
    <source>
        <dbReference type="SAM" id="Phobius"/>
    </source>
</evidence>
<keyword evidence="1" id="KW-0472">Membrane</keyword>
<protein>
    <submittedName>
        <fullName evidence="2">Phytol kinase</fullName>
    </submittedName>
</protein>
<feature type="transmembrane region" description="Helical" evidence="1">
    <location>
        <begin position="6"/>
        <end position="28"/>
    </location>
</feature>
<dbReference type="PANTHER" id="PTHR31303">
    <property type="entry name" value="CTP-DEPENDENT DIACYLGLYCEROL KINASE 1"/>
    <property type="match status" value="1"/>
</dbReference>
<evidence type="ECO:0000313" key="3">
    <source>
        <dbReference type="Proteomes" id="UP000228531"/>
    </source>
</evidence>